<dbReference type="SUPFAM" id="SSF47616">
    <property type="entry name" value="GST C-terminal domain-like"/>
    <property type="match status" value="1"/>
</dbReference>
<dbReference type="InterPro" id="IPR004045">
    <property type="entry name" value="Glutathione_S-Trfase_N"/>
</dbReference>
<dbReference type="InterPro" id="IPR004046">
    <property type="entry name" value="GST_C"/>
</dbReference>
<evidence type="ECO:0000313" key="3">
    <source>
        <dbReference type="Proteomes" id="UP000266188"/>
    </source>
</evidence>
<name>A0A3A2ZIZ5_9EURO</name>
<dbReference type="InterPro" id="IPR040079">
    <property type="entry name" value="Glutathione_S-Trfase"/>
</dbReference>
<protein>
    <submittedName>
        <fullName evidence="2">Glutathione S-transferase protein-domain protein</fullName>
    </submittedName>
</protein>
<dbReference type="Pfam" id="PF02798">
    <property type="entry name" value="GST_N"/>
    <property type="match status" value="1"/>
</dbReference>
<accession>A0A3A2ZIZ5</accession>
<dbReference type="InterPro" id="IPR036249">
    <property type="entry name" value="Thioredoxin-like_sf"/>
</dbReference>
<dbReference type="EMBL" id="MVGC01000693">
    <property type="protein sequence ID" value="RJE17845.1"/>
    <property type="molecule type" value="Genomic_DNA"/>
</dbReference>
<dbReference type="InterPro" id="IPR050213">
    <property type="entry name" value="GST_superfamily"/>
</dbReference>
<dbReference type="OrthoDB" id="414243at2759"/>
<dbReference type="Proteomes" id="UP000266188">
    <property type="component" value="Unassembled WGS sequence"/>
</dbReference>
<sequence length="205" mass="23269">MPTKPILHYFDIGRLGRGEVVRLFLHDAGIEFEDKRYPFDESWPTTKPSLQKAGLTVPGTLPALEYKGHVLTQHLVILRYLSRDLNQYDGQSNDEKYLVDCVADIYNDWRANWVKCLAGVSEEYKNNTAPSFYKCMEHFYSQDSSGPYLLGNMITYADFAVYQAIDNDIRVGAISKDSLPKSMIVLKEAMEARPRLAGYLAGNTV</sequence>
<dbReference type="STRING" id="2070753.A0A3A2ZIZ5"/>
<dbReference type="GO" id="GO:0006749">
    <property type="term" value="P:glutathione metabolic process"/>
    <property type="evidence" value="ECO:0007669"/>
    <property type="project" value="TreeGrafter"/>
</dbReference>
<dbReference type="AlphaFoldDB" id="A0A3A2ZIZ5"/>
<dbReference type="GO" id="GO:0004364">
    <property type="term" value="F:glutathione transferase activity"/>
    <property type="evidence" value="ECO:0007669"/>
    <property type="project" value="TreeGrafter"/>
</dbReference>
<keyword evidence="3" id="KW-1185">Reference proteome</keyword>
<feature type="domain" description="GST N-terminal" evidence="1">
    <location>
        <begin position="5"/>
        <end position="89"/>
    </location>
</feature>
<dbReference type="CDD" id="cd03039">
    <property type="entry name" value="GST_N_Sigma_like"/>
    <property type="match status" value="1"/>
</dbReference>
<dbReference type="PROSITE" id="PS50404">
    <property type="entry name" value="GST_NTER"/>
    <property type="match status" value="1"/>
</dbReference>
<dbReference type="Pfam" id="PF14497">
    <property type="entry name" value="GST_C_3"/>
    <property type="match status" value="1"/>
</dbReference>
<gene>
    <name evidence="2" type="ORF">PHISCL_09820</name>
</gene>
<organism evidence="2 3">
    <name type="scientific">Aspergillus sclerotialis</name>
    <dbReference type="NCBI Taxonomy" id="2070753"/>
    <lineage>
        <taxon>Eukaryota</taxon>
        <taxon>Fungi</taxon>
        <taxon>Dikarya</taxon>
        <taxon>Ascomycota</taxon>
        <taxon>Pezizomycotina</taxon>
        <taxon>Eurotiomycetes</taxon>
        <taxon>Eurotiomycetidae</taxon>
        <taxon>Eurotiales</taxon>
        <taxon>Aspergillaceae</taxon>
        <taxon>Aspergillus</taxon>
        <taxon>Aspergillus subgen. Polypaecilum</taxon>
    </lineage>
</organism>
<dbReference type="Gene3D" id="1.20.1050.10">
    <property type="match status" value="1"/>
</dbReference>
<dbReference type="PANTHER" id="PTHR11571:SF150">
    <property type="entry name" value="GLUTATHIONE S-TRANSFERASE"/>
    <property type="match status" value="1"/>
</dbReference>
<keyword evidence="2" id="KW-0808">Transferase</keyword>
<evidence type="ECO:0000259" key="1">
    <source>
        <dbReference type="PROSITE" id="PS50404"/>
    </source>
</evidence>
<reference evidence="3" key="1">
    <citation type="submission" date="2017-02" db="EMBL/GenBank/DDBJ databases">
        <authorList>
            <person name="Tafer H."/>
            <person name="Lopandic K."/>
        </authorList>
    </citation>
    <scope>NUCLEOTIDE SEQUENCE [LARGE SCALE GENOMIC DNA]</scope>
    <source>
        <strain evidence="3">CBS 366.77</strain>
    </source>
</reference>
<comment type="caution">
    <text evidence="2">The sequence shown here is derived from an EMBL/GenBank/DDBJ whole genome shotgun (WGS) entry which is preliminary data.</text>
</comment>
<dbReference type="SUPFAM" id="SSF52833">
    <property type="entry name" value="Thioredoxin-like"/>
    <property type="match status" value="1"/>
</dbReference>
<dbReference type="PANTHER" id="PTHR11571">
    <property type="entry name" value="GLUTATHIONE S-TRANSFERASE"/>
    <property type="match status" value="1"/>
</dbReference>
<proteinExistence type="predicted"/>
<dbReference type="SFLD" id="SFLDS00019">
    <property type="entry name" value="Glutathione_Transferase_(cytos"/>
    <property type="match status" value="1"/>
</dbReference>
<dbReference type="Gene3D" id="3.40.30.10">
    <property type="entry name" value="Glutaredoxin"/>
    <property type="match status" value="1"/>
</dbReference>
<evidence type="ECO:0000313" key="2">
    <source>
        <dbReference type="EMBL" id="RJE17845.1"/>
    </source>
</evidence>
<dbReference type="InterPro" id="IPR036282">
    <property type="entry name" value="Glutathione-S-Trfase_C_sf"/>
</dbReference>